<evidence type="ECO:0000313" key="2">
    <source>
        <dbReference type="Proteomes" id="UP000243900"/>
    </source>
</evidence>
<protein>
    <submittedName>
        <fullName evidence="1">Uncharacterized protein</fullName>
    </submittedName>
</protein>
<evidence type="ECO:0000313" key="1">
    <source>
        <dbReference type="EMBL" id="PQA52343.1"/>
    </source>
</evidence>
<dbReference type="PANTHER" id="PTHR22602">
    <property type="entry name" value="TRANSFERASE CAF17, MITOCHONDRIAL-RELATED"/>
    <property type="match status" value="1"/>
</dbReference>
<dbReference type="Gene3D" id="3.30.70.1400">
    <property type="entry name" value="Aminomethyltransferase beta-barrel domains"/>
    <property type="match status" value="1"/>
</dbReference>
<dbReference type="PANTHER" id="PTHR22602:SF0">
    <property type="entry name" value="TRANSFERASE CAF17, MITOCHONDRIAL-RELATED"/>
    <property type="match status" value="1"/>
</dbReference>
<dbReference type="EMBL" id="PTQZ01000001">
    <property type="protein sequence ID" value="PQA52343.1"/>
    <property type="molecule type" value="Genomic_DNA"/>
</dbReference>
<dbReference type="InterPro" id="IPR045179">
    <property type="entry name" value="YgfZ/GcvT"/>
</dbReference>
<dbReference type="SUPFAM" id="SSF103025">
    <property type="entry name" value="Folate-binding domain"/>
    <property type="match status" value="1"/>
</dbReference>
<reference evidence="2" key="1">
    <citation type="submission" date="2018-02" db="EMBL/GenBank/DDBJ databases">
        <title>Genome sequencing of Solimonas sp. HR-BB.</title>
        <authorList>
            <person name="Lee Y."/>
            <person name="Jeon C.O."/>
        </authorList>
    </citation>
    <scope>NUCLEOTIDE SEQUENCE [LARGE SCALE GENOMIC DNA]</scope>
    <source>
        <strain evidence="2">HR-E</strain>
    </source>
</reference>
<proteinExistence type="predicted"/>
<sequence length="135" mass="14056">MSSAAPADRFDLPSAATRQATGTLLAGGVLTVPLPWATLAVTGSDAEKFLQGQVTTDMREVAGNQSRLGCLLNLKGRVQASFRAIAVADGYLLLLPADQLETTRARLAKYAVFSKVVLTPQARTISGLLGAGAID</sequence>
<name>A0A2P6AVH1_9GAMM</name>
<dbReference type="GO" id="GO:0016226">
    <property type="term" value="P:iron-sulfur cluster assembly"/>
    <property type="evidence" value="ECO:0007669"/>
    <property type="project" value="TreeGrafter"/>
</dbReference>
<feature type="non-terminal residue" evidence="1">
    <location>
        <position position="135"/>
    </location>
</feature>
<comment type="caution">
    <text evidence="1">The sequence shown here is derived from an EMBL/GenBank/DDBJ whole genome shotgun (WGS) entry which is preliminary data.</text>
</comment>
<accession>A0A2P6AVH1</accession>
<keyword evidence="2" id="KW-1185">Reference proteome</keyword>
<gene>
    <name evidence="1" type="ORF">C5O18_00005</name>
</gene>
<organism evidence="1 2">
    <name type="scientific">Amnimonas aquatica</name>
    <dbReference type="NCBI Taxonomy" id="2094561"/>
    <lineage>
        <taxon>Bacteria</taxon>
        <taxon>Pseudomonadati</taxon>
        <taxon>Pseudomonadota</taxon>
        <taxon>Gammaproteobacteria</taxon>
        <taxon>Moraxellales</taxon>
        <taxon>Moraxellaceae</taxon>
        <taxon>Amnimonas</taxon>
    </lineage>
</organism>
<dbReference type="AlphaFoldDB" id="A0A2P6AVH1"/>
<dbReference type="Proteomes" id="UP000243900">
    <property type="component" value="Unassembled WGS sequence"/>
</dbReference>